<dbReference type="Proteomes" id="UP000821845">
    <property type="component" value="Chromosome 9"/>
</dbReference>
<evidence type="ECO:0000313" key="2">
    <source>
        <dbReference type="Proteomes" id="UP000821845"/>
    </source>
</evidence>
<comment type="caution">
    <text evidence="1">The sequence shown here is derived from an EMBL/GenBank/DDBJ whole genome shotgun (WGS) entry which is preliminary data.</text>
</comment>
<evidence type="ECO:0000313" key="1">
    <source>
        <dbReference type="EMBL" id="KAH6921575.1"/>
    </source>
</evidence>
<accession>A0ACB7RHW2</accession>
<sequence>MDTSTGAIPKRPRKRKVRAKLSFGSTSTANGSLTYHRQANLTDFVAHLAKTQKGEGYEHQSDPTINATEETGPTTATTIGENREAEQAHNTEPSVGDSQVATSTVANSQSCIEGDNQAVINEKSKGLTETDVLVVARQTQVRLWKDLSHKHGLGQAVSHFDAKLMLETRGIMATCRDTPPGFIVVHEYYLYSFVYYEDPDGEVQGGPSSDVKDEAITGPCPRLVPTTAAAGTRQLAMRLRPHFRRSTNGPRVHQDRNPWPSPTSCPVVGSRQFHRAVGRNDEQLSKVARYSKSRRSNIARHDI</sequence>
<reference evidence="1" key="1">
    <citation type="submission" date="2020-05" db="EMBL/GenBank/DDBJ databases">
        <title>Large-scale comparative analyses of tick genomes elucidate their genetic diversity and vector capacities.</title>
        <authorList>
            <person name="Jia N."/>
            <person name="Wang J."/>
            <person name="Shi W."/>
            <person name="Du L."/>
            <person name="Sun Y."/>
            <person name="Zhan W."/>
            <person name="Jiang J."/>
            <person name="Wang Q."/>
            <person name="Zhang B."/>
            <person name="Ji P."/>
            <person name="Sakyi L.B."/>
            <person name="Cui X."/>
            <person name="Yuan T."/>
            <person name="Jiang B."/>
            <person name="Yang W."/>
            <person name="Lam T.T.-Y."/>
            <person name="Chang Q."/>
            <person name="Ding S."/>
            <person name="Wang X."/>
            <person name="Zhu J."/>
            <person name="Ruan X."/>
            <person name="Zhao L."/>
            <person name="Wei J."/>
            <person name="Que T."/>
            <person name="Du C."/>
            <person name="Cheng J."/>
            <person name="Dai P."/>
            <person name="Han X."/>
            <person name="Huang E."/>
            <person name="Gao Y."/>
            <person name="Liu J."/>
            <person name="Shao H."/>
            <person name="Ye R."/>
            <person name="Li L."/>
            <person name="Wei W."/>
            <person name="Wang X."/>
            <person name="Wang C."/>
            <person name="Yang T."/>
            <person name="Huo Q."/>
            <person name="Li W."/>
            <person name="Guo W."/>
            <person name="Chen H."/>
            <person name="Zhou L."/>
            <person name="Ni X."/>
            <person name="Tian J."/>
            <person name="Zhou Y."/>
            <person name="Sheng Y."/>
            <person name="Liu T."/>
            <person name="Pan Y."/>
            <person name="Xia L."/>
            <person name="Li J."/>
            <person name="Zhao F."/>
            <person name="Cao W."/>
        </authorList>
    </citation>
    <scope>NUCLEOTIDE SEQUENCE</scope>
    <source>
        <strain evidence="1">Hyas-2018</strain>
    </source>
</reference>
<gene>
    <name evidence="1" type="ORF">HPB50_002469</name>
</gene>
<protein>
    <submittedName>
        <fullName evidence="1">Uncharacterized protein</fullName>
    </submittedName>
</protein>
<proteinExistence type="predicted"/>
<keyword evidence="2" id="KW-1185">Reference proteome</keyword>
<dbReference type="EMBL" id="CM023489">
    <property type="protein sequence ID" value="KAH6921575.1"/>
    <property type="molecule type" value="Genomic_DNA"/>
</dbReference>
<name>A0ACB7RHW2_HYAAI</name>
<organism evidence="1 2">
    <name type="scientific">Hyalomma asiaticum</name>
    <name type="common">Tick</name>
    <dbReference type="NCBI Taxonomy" id="266040"/>
    <lineage>
        <taxon>Eukaryota</taxon>
        <taxon>Metazoa</taxon>
        <taxon>Ecdysozoa</taxon>
        <taxon>Arthropoda</taxon>
        <taxon>Chelicerata</taxon>
        <taxon>Arachnida</taxon>
        <taxon>Acari</taxon>
        <taxon>Parasitiformes</taxon>
        <taxon>Ixodida</taxon>
        <taxon>Ixodoidea</taxon>
        <taxon>Ixodidae</taxon>
        <taxon>Hyalomminae</taxon>
        <taxon>Hyalomma</taxon>
    </lineage>
</organism>